<gene>
    <name evidence="4" type="ORF">M011DRAFT_478625</name>
</gene>
<dbReference type="InterPro" id="IPR051826">
    <property type="entry name" value="E3_ubiquitin-ligase_domain"/>
</dbReference>
<dbReference type="AlphaFoldDB" id="A0A6A6V8H4"/>
<dbReference type="EMBL" id="MU006580">
    <property type="protein sequence ID" value="KAF2745840.1"/>
    <property type="molecule type" value="Genomic_DNA"/>
</dbReference>
<evidence type="ECO:0000313" key="4">
    <source>
        <dbReference type="EMBL" id="KAF2745840.1"/>
    </source>
</evidence>
<accession>A0A6A6V8H4</accession>
<feature type="region of interest" description="Disordered" evidence="2">
    <location>
        <begin position="19"/>
        <end position="54"/>
    </location>
</feature>
<evidence type="ECO:0000259" key="3">
    <source>
        <dbReference type="PROSITE" id="PS50089"/>
    </source>
</evidence>
<evidence type="ECO:0000313" key="5">
    <source>
        <dbReference type="Proteomes" id="UP000799440"/>
    </source>
</evidence>
<keyword evidence="1" id="KW-0862">Zinc</keyword>
<keyword evidence="1" id="KW-0863">Zinc-finger</keyword>
<dbReference type="SUPFAM" id="SSF57850">
    <property type="entry name" value="RING/U-box"/>
    <property type="match status" value="1"/>
</dbReference>
<dbReference type="OrthoDB" id="8062037at2759"/>
<dbReference type="GO" id="GO:0061630">
    <property type="term" value="F:ubiquitin protein ligase activity"/>
    <property type="evidence" value="ECO:0007669"/>
    <property type="project" value="TreeGrafter"/>
</dbReference>
<dbReference type="GO" id="GO:0006511">
    <property type="term" value="P:ubiquitin-dependent protein catabolic process"/>
    <property type="evidence" value="ECO:0007669"/>
    <property type="project" value="TreeGrafter"/>
</dbReference>
<sequence>MPSAVAALAMLIAYSPAPPALRDHSNTDRRSNRRSYDRISGGYQESQTEADDAAERIRVEERRRHIQRERDRQYSIRDASIPTTMQMYMLKKSLIRLLPSELPKGVEAHCDICDKDYSITDCEPTEDDEVAMQLPCEHIFGEWCVNEWLKTCATQKLKITCPMCRKLLIDPLAGRYADFARHFGSHMPRAELDMEFSRYYARTPGEREELMRRLREDVRLEYARGE</sequence>
<protein>
    <recommendedName>
        <fullName evidence="3">RING-type domain-containing protein</fullName>
    </recommendedName>
</protein>
<proteinExistence type="predicted"/>
<name>A0A6A6V8H4_9PLEO</name>
<feature type="compositionally biased region" description="Basic and acidic residues" evidence="2">
    <location>
        <begin position="21"/>
        <end position="37"/>
    </location>
</feature>
<feature type="domain" description="RING-type" evidence="3">
    <location>
        <begin position="110"/>
        <end position="165"/>
    </location>
</feature>
<organism evidence="4 5">
    <name type="scientific">Sporormia fimetaria CBS 119925</name>
    <dbReference type="NCBI Taxonomy" id="1340428"/>
    <lineage>
        <taxon>Eukaryota</taxon>
        <taxon>Fungi</taxon>
        <taxon>Dikarya</taxon>
        <taxon>Ascomycota</taxon>
        <taxon>Pezizomycotina</taxon>
        <taxon>Dothideomycetes</taxon>
        <taxon>Pleosporomycetidae</taxon>
        <taxon>Pleosporales</taxon>
        <taxon>Sporormiaceae</taxon>
        <taxon>Sporormia</taxon>
    </lineage>
</organism>
<dbReference type="InterPro" id="IPR001841">
    <property type="entry name" value="Znf_RING"/>
</dbReference>
<evidence type="ECO:0000256" key="1">
    <source>
        <dbReference type="PROSITE-ProRule" id="PRU00175"/>
    </source>
</evidence>
<dbReference type="Pfam" id="PF13639">
    <property type="entry name" value="zf-RING_2"/>
    <property type="match status" value="1"/>
</dbReference>
<dbReference type="GO" id="GO:0008270">
    <property type="term" value="F:zinc ion binding"/>
    <property type="evidence" value="ECO:0007669"/>
    <property type="project" value="UniProtKB-KW"/>
</dbReference>
<keyword evidence="5" id="KW-1185">Reference proteome</keyword>
<dbReference type="InterPro" id="IPR013083">
    <property type="entry name" value="Znf_RING/FYVE/PHD"/>
</dbReference>
<dbReference type="PROSITE" id="PS50089">
    <property type="entry name" value="ZF_RING_2"/>
    <property type="match status" value="1"/>
</dbReference>
<reference evidence="4" key="1">
    <citation type="journal article" date="2020" name="Stud. Mycol.">
        <title>101 Dothideomycetes genomes: a test case for predicting lifestyles and emergence of pathogens.</title>
        <authorList>
            <person name="Haridas S."/>
            <person name="Albert R."/>
            <person name="Binder M."/>
            <person name="Bloem J."/>
            <person name="Labutti K."/>
            <person name="Salamov A."/>
            <person name="Andreopoulos B."/>
            <person name="Baker S."/>
            <person name="Barry K."/>
            <person name="Bills G."/>
            <person name="Bluhm B."/>
            <person name="Cannon C."/>
            <person name="Castanera R."/>
            <person name="Culley D."/>
            <person name="Daum C."/>
            <person name="Ezra D."/>
            <person name="Gonzalez J."/>
            <person name="Henrissat B."/>
            <person name="Kuo A."/>
            <person name="Liang C."/>
            <person name="Lipzen A."/>
            <person name="Lutzoni F."/>
            <person name="Magnuson J."/>
            <person name="Mondo S."/>
            <person name="Nolan M."/>
            <person name="Ohm R."/>
            <person name="Pangilinan J."/>
            <person name="Park H.-J."/>
            <person name="Ramirez L."/>
            <person name="Alfaro M."/>
            <person name="Sun H."/>
            <person name="Tritt A."/>
            <person name="Yoshinaga Y."/>
            <person name="Zwiers L.-H."/>
            <person name="Turgeon B."/>
            <person name="Goodwin S."/>
            <person name="Spatafora J."/>
            <person name="Crous P."/>
            <person name="Grigoriev I."/>
        </authorList>
    </citation>
    <scope>NUCLEOTIDE SEQUENCE</scope>
    <source>
        <strain evidence="4">CBS 119925</strain>
    </source>
</reference>
<keyword evidence="1" id="KW-0479">Metal-binding</keyword>
<evidence type="ECO:0000256" key="2">
    <source>
        <dbReference type="SAM" id="MobiDB-lite"/>
    </source>
</evidence>
<dbReference type="PANTHER" id="PTHR22765">
    <property type="entry name" value="RING FINGER AND PROTEASE ASSOCIATED DOMAIN-CONTAINING"/>
    <property type="match status" value="1"/>
</dbReference>
<dbReference type="Proteomes" id="UP000799440">
    <property type="component" value="Unassembled WGS sequence"/>
</dbReference>
<dbReference type="Gene3D" id="3.30.40.10">
    <property type="entry name" value="Zinc/RING finger domain, C3HC4 (zinc finger)"/>
    <property type="match status" value="1"/>
</dbReference>